<feature type="compositionally biased region" description="Polar residues" evidence="1">
    <location>
        <begin position="103"/>
        <end position="120"/>
    </location>
</feature>
<proteinExistence type="predicted"/>
<organism evidence="2 3">
    <name type="scientific">Roseiconus nitratireducens</name>
    <dbReference type="NCBI Taxonomy" id="2605748"/>
    <lineage>
        <taxon>Bacteria</taxon>
        <taxon>Pseudomonadati</taxon>
        <taxon>Planctomycetota</taxon>
        <taxon>Planctomycetia</taxon>
        <taxon>Pirellulales</taxon>
        <taxon>Pirellulaceae</taxon>
        <taxon>Roseiconus</taxon>
    </lineage>
</organism>
<dbReference type="RefSeq" id="WP_150077035.1">
    <property type="nucleotide sequence ID" value="NZ_VWOX01000007.1"/>
</dbReference>
<comment type="caution">
    <text evidence="2">The sequence shown here is derived from an EMBL/GenBank/DDBJ whole genome shotgun (WGS) entry which is preliminary data.</text>
</comment>
<dbReference type="AlphaFoldDB" id="A0A5M6D523"/>
<reference evidence="2 3" key="1">
    <citation type="submission" date="2019-08" db="EMBL/GenBank/DDBJ databases">
        <authorList>
            <person name="Dhanesh K."/>
            <person name="Kumar G."/>
            <person name="Sasikala C."/>
            <person name="Venkata Ramana C."/>
        </authorList>
    </citation>
    <scope>NUCLEOTIDE SEQUENCE [LARGE SCALE GENOMIC DNA]</scope>
    <source>
        <strain evidence="2 3">JC645</strain>
    </source>
</reference>
<evidence type="ECO:0000313" key="3">
    <source>
        <dbReference type="Proteomes" id="UP000324479"/>
    </source>
</evidence>
<dbReference type="EMBL" id="VWOX01000007">
    <property type="protein sequence ID" value="KAA5542618.1"/>
    <property type="molecule type" value="Genomic_DNA"/>
</dbReference>
<sequence length="120" mass="13196">MTNSQTDSNPEIEQQLDTLAELCCDTLTGGEPMLAERSDALLKSLLMSGFARKQGRDLRSEIESRVKDRCQERAIHRGGALTSLTDKLQKQFDDLAQRDSEQPQRGTPSKAANISSATDA</sequence>
<name>A0A5M6D523_9BACT</name>
<protein>
    <submittedName>
        <fullName evidence="2">Uncharacterized protein</fullName>
    </submittedName>
</protein>
<feature type="region of interest" description="Disordered" evidence="1">
    <location>
        <begin position="95"/>
        <end position="120"/>
    </location>
</feature>
<gene>
    <name evidence="2" type="ORF">FYK55_13870</name>
</gene>
<evidence type="ECO:0000256" key="1">
    <source>
        <dbReference type="SAM" id="MobiDB-lite"/>
    </source>
</evidence>
<evidence type="ECO:0000313" key="2">
    <source>
        <dbReference type="EMBL" id="KAA5542618.1"/>
    </source>
</evidence>
<accession>A0A5M6D523</accession>
<dbReference type="Proteomes" id="UP000324479">
    <property type="component" value="Unassembled WGS sequence"/>
</dbReference>
<keyword evidence="3" id="KW-1185">Reference proteome</keyword>